<keyword evidence="2 4" id="KW-0863">Zinc-finger</keyword>
<feature type="domain" description="RING-type" evidence="6">
    <location>
        <begin position="17"/>
        <end position="56"/>
    </location>
</feature>
<dbReference type="GO" id="GO:0008270">
    <property type="term" value="F:zinc ion binding"/>
    <property type="evidence" value="ECO:0007669"/>
    <property type="project" value="UniProtKB-KW"/>
</dbReference>
<feature type="coiled-coil region" evidence="5">
    <location>
        <begin position="126"/>
        <end position="179"/>
    </location>
</feature>
<keyword evidence="5" id="KW-0175">Coiled coil</keyword>
<dbReference type="AlphaFoldDB" id="A0A819UFE2"/>
<keyword evidence="1" id="KW-0479">Metal-binding</keyword>
<evidence type="ECO:0000313" key="7">
    <source>
        <dbReference type="EMBL" id="CAF4093896.1"/>
    </source>
</evidence>
<evidence type="ECO:0000256" key="4">
    <source>
        <dbReference type="PROSITE-ProRule" id="PRU00175"/>
    </source>
</evidence>
<dbReference type="InterPro" id="IPR017907">
    <property type="entry name" value="Znf_RING_CS"/>
</dbReference>
<dbReference type="PANTHER" id="PTHR25462:SF296">
    <property type="entry name" value="MEIOTIC P26, ISOFORM F"/>
    <property type="match status" value="1"/>
</dbReference>
<accession>A0A819UFE2</accession>
<proteinExistence type="predicted"/>
<dbReference type="SUPFAM" id="SSF57850">
    <property type="entry name" value="RING/U-box"/>
    <property type="match status" value="1"/>
</dbReference>
<evidence type="ECO:0000259" key="6">
    <source>
        <dbReference type="PROSITE" id="PS50089"/>
    </source>
</evidence>
<reference evidence="7" key="1">
    <citation type="submission" date="2021-02" db="EMBL/GenBank/DDBJ databases">
        <authorList>
            <person name="Nowell W R."/>
        </authorList>
    </citation>
    <scope>NUCLEOTIDE SEQUENCE</scope>
</reference>
<keyword evidence="3" id="KW-0862">Zinc</keyword>
<evidence type="ECO:0000256" key="1">
    <source>
        <dbReference type="ARBA" id="ARBA00022723"/>
    </source>
</evidence>
<dbReference type="PROSITE" id="PS50089">
    <property type="entry name" value="ZF_RING_2"/>
    <property type="match status" value="1"/>
</dbReference>
<dbReference type="PANTHER" id="PTHR25462">
    <property type="entry name" value="BONUS, ISOFORM C-RELATED"/>
    <property type="match status" value="1"/>
</dbReference>
<evidence type="ECO:0000313" key="8">
    <source>
        <dbReference type="Proteomes" id="UP000663874"/>
    </source>
</evidence>
<dbReference type="InterPro" id="IPR047153">
    <property type="entry name" value="TRIM45/56/19-like"/>
</dbReference>
<evidence type="ECO:0000256" key="5">
    <source>
        <dbReference type="SAM" id="Coils"/>
    </source>
</evidence>
<dbReference type="Gene3D" id="3.30.40.10">
    <property type="entry name" value="Zinc/RING finger domain, C3HC4 (zinc finger)"/>
    <property type="match status" value="1"/>
</dbReference>
<feature type="non-terminal residue" evidence="7">
    <location>
        <position position="247"/>
    </location>
</feature>
<comment type="caution">
    <text evidence="7">The sequence shown here is derived from an EMBL/GenBank/DDBJ whole genome shotgun (WGS) entry which is preliminary data.</text>
</comment>
<dbReference type="InterPro" id="IPR013083">
    <property type="entry name" value="Znf_RING/FYVE/PHD"/>
</dbReference>
<gene>
    <name evidence="7" type="ORF">FNK824_LOCUS31042</name>
</gene>
<name>A0A819UFE2_9BILA</name>
<dbReference type="InterPro" id="IPR018957">
    <property type="entry name" value="Znf_C3HC4_RING-type"/>
</dbReference>
<organism evidence="7 8">
    <name type="scientific">Rotaria sordida</name>
    <dbReference type="NCBI Taxonomy" id="392033"/>
    <lineage>
        <taxon>Eukaryota</taxon>
        <taxon>Metazoa</taxon>
        <taxon>Spiralia</taxon>
        <taxon>Gnathifera</taxon>
        <taxon>Rotifera</taxon>
        <taxon>Eurotatoria</taxon>
        <taxon>Bdelloidea</taxon>
        <taxon>Philodinida</taxon>
        <taxon>Philodinidae</taxon>
        <taxon>Rotaria</taxon>
    </lineage>
</organism>
<dbReference type="PROSITE" id="PS00518">
    <property type="entry name" value="ZF_RING_1"/>
    <property type="match status" value="1"/>
</dbReference>
<sequence length="247" mass="28603">MTTAICSYENIRQITSCTVCNRTFKDPRILPCGHTFCIDCIRNIMLDTTIMACPNCLAKHTIVNVDLLSQNVALMQLLHIRKIDIVQNKQCAICNVQPSITSCAHCSRQACVSCLEVHRQEVISDITRETMEIERMSDELKLALNQTSNDFRDQCDETFQQANKRFDEMQKNLKLLNERLCQKIQEFHDRRQADLARCVARLHTEIQSIDKFVGDSKHLLVDVNVQTEVLLRLKQQFQEPRKRLPIL</sequence>
<dbReference type="InterPro" id="IPR001841">
    <property type="entry name" value="Znf_RING"/>
</dbReference>
<evidence type="ECO:0000256" key="2">
    <source>
        <dbReference type="ARBA" id="ARBA00022771"/>
    </source>
</evidence>
<dbReference type="Pfam" id="PF00097">
    <property type="entry name" value="zf-C3HC4"/>
    <property type="match status" value="1"/>
</dbReference>
<dbReference type="Proteomes" id="UP000663874">
    <property type="component" value="Unassembled WGS sequence"/>
</dbReference>
<dbReference type="SMART" id="SM00184">
    <property type="entry name" value="RING"/>
    <property type="match status" value="1"/>
</dbReference>
<protein>
    <recommendedName>
        <fullName evidence="6">RING-type domain-containing protein</fullName>
    </recommendedName>
</protein>
<dbReference type="EMBL" id="CAJOBE010009821">
    <property type="protein sequence ID" value="CAF4093896.1"/>
    <property type="molecule type" value="Genomic_DNA"/>
</dbReference>
<evidence type="ECO:0000256" key="3">
    <source>
        <dbReference type="ARBA" id="ARBA00022833"/>
    </source>
</evidence>